<organism evidence="9 10">
    <name type="scientific">Nocardioides endophyticus</name>
    <dbReference type="NCBI Taxonomy" id="1353775"/>
    <lineage>
        <taxon>Bacteria</taxon>
        <taxon>Bacillati</taxon>
        <taxon>Actinomycetota</taxon>
        <taxon>Actinomycetes</taxon>
        <taxon>Propionibacteriales</taxon>
        <taxon>Nocardioidaceae</taxon>
        <taxon>Nocardioides</taxon>
    </lineage>
</organism>
<evidence type="ECO:0000256" key="6">
    <source>
        <dbReference type="ARBA" id="ARBA00048868"/>
    </source>
</evidence>
<comment type="cofactor">
    <cofactor evidence="1 7">
        <name>pyridoxal 5'-phosphate</name>
        <dbReference type="ChEBI" id="CHEBI:597326"/>
    </cofactor>
</comment>
<dbReference type="Proteomes" id="UP001499882">
    <property type="component" value="Unassembled WGS sequence"/>
</dbReference>
<comment type="similarity">
    <text evidence="2 7">Belongs to the group II decarboxylase family.</text>
</comment>
<dbReference type="InterPro" id="IPR015424">
    <property type="entry name" value="PyrdxlP-dep_Trfase"/>
</dbReference>
<evidence type="ECO:0000256" key="1">
    <source>
        <dbReference type="ARBA" id="ARBA00001933"/>
    </source>
</evidence>
<proteinExistence type="inferred from homology"/>
<protein>
    <recommendedName>
        <fullName evidence="3 8">Glutamate decarboxylase</fullName>
        <ecNumber evidence="3 8">4.1.1.15</ecNumber>
    </recommendedName>
</protein>
<evidence type="ECO:0000256" key="5">
    <source>
        <dbReference type="ARBA" id="ARBA00023239"/>
    </source>
</evidence>
<dbReference type="EC" id="4.1.1.15" evidence="3 8"/>
<evidence type="ECO:0000256" key="7">
    <source>
        <dbReference type="RuleBase" id="RU000382"/>
    </source>
</evidence>
<comment type="caution">
    <text evidence="9">The sequence shown here is derived from an EMBL/GenBank/DDBJ whole genome shotgun (WGS) entry which is preliminary data.</text>
</comment>
<evidence type="ECO:0000313" key="9">
    <source>
        <dbReference type="EMBL" id="GAA4739298.1"/>
    </source>
</evidence>
<dbReference type="InterPro" id="IPR015421">
    <property type="entry name" value="PyrdxlP-dep_Trfase_major"/>
</dbReference>
<evidence type="ECO:0000256" key="3">
    <source>
        <dbReference type="ARBA" id="ARBA00012421"/>
    </source>
</evidence>
<evidence type="ECO:0000256" key="2">
    <source>
        <dbReference type="ARBA" id="ARBA00009533"/>
    </source>
</evidence>
<evidence type="ECO:0000313" key="10">
    <source>
        <dbReference type="Proteomes" id="UP001499882"/>
    </source>
</evidence>
<dbReference type="Gene3D" id="3.90.1150.160">
    <property type="match status" value="1"/>
</dbReference>
<dbReference type="InterPro" id="IPR010107">
    <property type="entry name" value="Glutamate_decarboxylase"/>
</dbReference>
<comment type="catalytic activity">
    <reaction evidence="6 8">
        <text>L-glutamate + H(+) = 4-aminobutanoate + CO2</text>
        <dbReference type="Rhea" id="RHEA:17785"/>
        <dbReference type="ChEBI" id="CHEBI:15378"/>
        <dbReference type="ChEBI" id="CHEBI:16526"/>
        <dbReference type="ChEBI" id="CHEBI:29985"/>
        <dbReference type="ChEBI" id="CHEBI:59888"/>
        <dbReference type="EC" id="4.1.1.15"/>
    </reaction>
</comment>
<accession>A0ABP8YW09</accession>
<dbReference type="Gene3D" id="4.10.280.50">
    <property type="match status" value="1"/>
</dbReference>
<dbReference type="Gene3D" id="3.40.640.10">
    <property type="entry name" value="Type I PLP-dependent aspartate aminotransferase-like (Major domain)"/>
    <property type="match status" value="1"/>
</dbReference>
<dbReference type="NCBIfam" id="TIGR01788">
    <property type="entry name" value="Glu-decarb-GAD"/>
    <property type="match status" value="1"/>
</dbReference>
<evidence type="ECO:0000256" key="8">
    <source>
        <dbReference type="RuleBase" id="RU361171"/>
    </source>
</evidence>
<dbReference type="SUPFAM" id="SSF53383">
    <property type="entry name" value="PLP-dependent transferases"/>
    <property type="match status" value="1"/>
</dbReference>
<dbReference type="EMBL" id="BAABKN010000014">
    <property type="protein sequence ID" value="GAA4739298.1"/>
    <property type="molecule type" value="Genomic_DNA"/>
</dbReference>
<gene>
    <name evidence="9" type="ORF">GCM10023350_24640</name>
</gene>
<keyword evidence="8" id="KW-0210">Decarboxylase</keyword>
<keyword evidence="5 7" id="KW-0456">Lyase</keyword>
<dbReference type="PANTHER" id="PTHR43321">
    <property type="entry name" value="GLUTAMATE DECARBOXYLASE"/>
    <property type="match status" value="1"/>
</dbReference>
<dbReference type="InterPro" id="IPR002129">
    <property type="entry name" value="PyrdxlP-dep_de-COase"/>
</dbReference>
<dbReference type="Pfam" id="PF00282">
    <property type="entry name" value="Pyridoxal_deC"/>
    <property type="match status" value="1"/>
</dbReference>
<keyword evidence="10" id="KW-1185">Reference proteome</keyword>
<evidence type="ECO:0000256" key="4">
    <source>
        <dbReference type="ARBA" id="ARBA00022898"/>
    </source>
</evidence>
<sequence>MSREMTTTADDRATALFGNRFLTEAAPSTHFPDSGMTPLDSLRLVAEDLAMEGDPQRNLATFVTTWMEPEAQRIIAENLHRNFIDHAEYPISAEIEQRCVRMLADLFNAPGETTGCRTQGSSEAIMLGALSLKWKWRERRTAAGKSLDQPNLVFGGDVHVVWEKFCRYFDVEPRIVPLAENKYTIGPDDVRPHLDENTIGVVGVLGTTFTGHMDDIRGINDLLVALKADGGLDIPMHVDGASGGFVWPFLYPDSAWDFRLEQVRSINVSGHKYGLVYPGIGWLVFREKSDLAEDLVFYENYLGKTDATFTLNFSTGASMVLAQYYMFVRLGREGYTYVMRQMQQNAKALADNLRASGRFEVIGDDQEQLPLVAFRLKADHDVSYDESDVAWQLSAERGWMVPAYTLPPDAQDVKILRALVKETMSREQVDRLTQDIEDACQTLDQKGGAAQVEREQVKQGSGY</sequence>
<reference evidence="10" key="1">
    <citation type="journal article" date="2019" name="Int. J. Syst. Evol. Microbiol.">
        <title>The Global Catalogue of Microorganisms (GCM) 10K type strain sequencing project: providing services to taxonomists for standard genome sequencing and annotation.</title>
        <authorList>
            <consortium name="The Broad Institute Genomics Platform"/>
            <consortium name="The Broad Institute Genome Sequencing Center for Infectious Disease"/>
            <person name="Wu L."/>
            <person name="Ma J."/>
        </authorList>
    </citation>
    <scope>NUCLEOTIDE SEQUENCE [LARGE SCALE GENOMIC DNA]</scope>
    <source>
        <strain evidence="10">JCM 18532</strain>
    </source>
</reference>
<name>A0ABP8YW09_9ACTN</name>
<dbReference type="PANTHER" id="PTHR43321:SF3">
    <property type="entry name" value="GLUTAMATE DECARBOXYLASE"/>
    <property type="match status" value="1"/>
</dbReference>
<keyword evidence="4 7" id="KW-0663">Pyridoxal phosphate</keyword>